<dbReference type="OrthoDB" id="449280at2759"/>
<comment type="PTM">
    <text evidence="11">Binds 1 heme group per subunit.</text>
</comment>
<keyword evidence="8 9" id="KW-0408">Iron</keyword>
<evidence type="ECO:0000256" key="5">
    <source>
        <dbReference type="ARBA" id="ARBA00022660"/>
    </source>
</evidence>
<dbReference type="GO" id="GO:0046872">
    <property type="term" value="F:metal ion binding"/>
    <property type="evidence" value="ECO:0007669"/>
    <property type="project" value="UniProtKB-KW"/>
</dbReference>
<evidence type="ECO:0000313" key="13">
    <source>
        <dbReference type="EMBL" id="RCH79180.1"/>
    </source>
</evidence>
<accession>A0A367INB0</accession>
<evidence type="ECO:0000256" key="4">
    <source>
        <dbReference type="ARBA" id="ARBA00022617"/>
    </source>
</evidence>
<dbReference type="Gene3D" id="1.10.760.10">
    <property type="entry name" value="Cytochrome c-like domain"/>
    <property type="match status" value="1"/>
</dbReference>
<keyword evidence="11" id="KW-0496">Mitochondrion</keyword>
<dbReference type="PANTHER" id="PTHR11961">
    <property type="entry name" value="CYTOCHROME C"/>
    <property type="match status" value="1"/>
</dbReference>
<evidence type="ECO:0000256" key="6">
    <source>
        <dbReference type="ARBA" id="ARBA00022723"/>
    </source>
</evidence>
<dbReference type="EMBL" id="PJQL01004657">
    <property type="protein sequence ID" value="RCH79180.1"/>
    <property type="molecule type" value="Genomic_DNA"/>
</dbReference>
<dbReference type="AlphaFoldDB" id="A0A367INB0"/>
<dbReference type="PRINTS" id="PR00604">
    <property type="entry name" value="CYTCHRMECIAB"/>
</dbReference>
<feature type="domain" description="Cytochrome c" evidence="12">
    <location>
        <begin position="25"/>
        <end position="126"/>
    </location>
</feature>
<keyword evidence="6 9" id="KW-0479">Metal-binding</keyword>
<gene>
    <name evidence="13" type="ORF">CU097_000058</name>
</gene>
<dbReference type="InterPro" id="IPR002327">
    <property type="entry name" value="Cyt_c_1A/1B"/>
</dbReference>
<evidence type="ECO:0000313" key="14">
    <source>
        <dbReference type="Proteomes" id="UP000252139"/>
    </source>
</evidence>
<keyword evidence="4 9" id="KW-0349">Heme</keyword>
<keyword evidence="5 11" id="KW-0679">Respiratory chain</keyword>
<dbReference type="GO" id="GO:0009055">
    <property type="term" value="F:electron transfer activity"/>
    <property type="evidence" value="ECO:0007669"/>
    <property type="project" value="InterPro"/>
</dbReference>
<evidence type="ECO:0000256" key="2">
    <source>
        <dbReference type="ARBA" id="ARBA00006488"/>
    </source>
</evidence>
<dbReference type="GO" id="GO:0020037">
    <property type="term" value="F:heme binding"/>
    <property type="evidence" value="ECO:0007669"/>
    <property type="project" value="InterPro"/>
</dbReference>
<comment type="function">
    <text evidence="11">Electron carrier protein. The oxidized form of the cytochrome c heme group can accept an electron from the heme group of the cytochrome c1 subunit of cytochrome reductase. Cytochrome c then transfers this electron to the cytochrome oxidase complex, the final protein carrier in the mitochondrial electron-transport chain.</text>
</comment>
<dbReference type="PROSITE" id="PS51007">
    <property type="entry name" value="CYTC"/>
    <property type="match status" value="1"/>
</dbReference>
<evidence type="ECO:0000256" key="8">
    <source>
        <dbReference type="ARBA" id="ARBA00023004"/>
    </source>
</evidence>
<dbReference type="Proteomes" id="UP000252139">
    <property type="component" value="Unassembled WGS sequence"/>
</dbReference>
<protein>
    <recommendedName>
        <fullName evidence="12">Cytochrome c domain-containing protein</fullName>
    </recommendedName>
</protein>
<feature type="non-terminal residue" evidence="13">
    <location>
        <position position="1"/>
    </location>
</feature>
<dbReference type="InterPro" id="IPR009056">
    <property type="entry name" value="Cyt_c-like_dom"/>
</dbReference>
<evidence type="ECO:0000256" key="11">
    <source>
        <dbReference type="RuleBase" id="RU004427"/>
    </source>
</evidence>
<dbReference type="Pfam" id="PF00034">
    <property type="entry name" value="Cytochrom_C"/>
    <property type="match status" value="1"/>
</dbReference>
<evidence type="ECO:0000259" key="12">
    <source>
        <dbReference type="PROSITE" id="PS51007"/>
    </source>
</evidence>
<evidence type="ECO:0000256" key="7">
    <source>
        <dbReference type="ARBA" id="ARBA00022982"/>
    </source>
</evidence>
<evidence type="ECO:0000256" key="9">
    <source>
        <dbReference type="PROSITE-ProRule" id="PRU00433"/>
    </source>
</evidence>
<dbReference type="STRING" id="86630.A0A367INB0"/>
<organism evidence="13 14">
    <name type="scientific">Rhizopus azygosporus</name>
    <name type="common">Rhizopus microsporus var. azygosporus</name>
    <dbReference type="NCBI Taxonomy" id="86630"/>
    <lineage>
        <taxon>Eukaryota</taxon>
        <taxon>Fungi</taxon>
        <taxon>Fungi incertae sedis</taxon>
        <taxon>Mucoromycota</taxon>
        <taxon>Mucoromycotina</taxon>
        <taxon>Mucoromycetes</taxon>
        <taxon>Mucorales</taxon>
        <taxon>Mucorineae</taxon>
        <taxon>Rhizopodaceae</taxon>
        <taxon>Rhizopus</taxon>
    </lineage>
</organism>
<dbReference type="GO" id="GO:0005758">
    <property type="term" value="C:mitochondrial intermembrane space"/>
    <property type="evidence" value="ECO:0007669"/>
    <property type="project" value="UniProtKB-SubCell"/>
</dbReference>
<sequence>VVRLSKEEQEKRLKEVEKEVKMVQGNPINDYKLFKAHCFQCHTVEENGTNKQGPNFHDIFGRKAGQVPGNLYTVASLERDITWDEETLNINLSNPRMYILSARVVFAGLKKEKDRADVTAYLKHLKNC</sequence>
<proteinExistence type="inferred from homology"/>
<name>A0A367INB0_RHIAZ</name>
<dbReference type="SUPFAM" id="SSF46626">
    <property type="entry name" value="Cytochrome c"/>
    <property type="match status" value="1"/>
</dbReference>
<evidence type="ECO:0000256" key="3">
    <source>
        <dbReference type="ARBA" id="ARBA00022448"/>
    </source>
</evidence>
<evidence type="ECO:0000256" key="1">
    <source>
        <dbReference type="ARBA" id="ARBA00004569"/>
    </source>
</evidence>
<dbReference type="InterPro" id="IPR036909">
    <property type="entry name" value="Cyt_c-like_dom_sf"/>
</dbReference>
<comment type="subcellular location">
    <subcellularLocation>
        <location evidence="1">Mitochondrion intermembrane space</location>
    </subcellularLocation>
</comment>
<reference evidence="13 14" key="1">
    <citation type="journal article" date="2018" name="G3 (Bethesda)">
        <title>Phylogenetic and Phylogenomic Definition of Rhizopus Species.</title>
        <authorList>
            <person name="Gryganskyi A.P."/>
            <person name="Golan J."/>
            <person name="Dolatabadi S."/>
            <person name="Mondo S."/>
            <person name="Robb S."/>
            <person name="Idnurm A."/>
            <person name="Muszewska A."/>
            <person name="Steczkiewicz K."/>
            <person name="Masonjones S."/>
            <person name="Liao H.L."/>
            <person name="Gajdeczka M.T."/>
            <person name="Anike F."/>
            <person name="Vuek A."/>
            <person name="Anishchenko I.M."/>
            <person name="Voigt K."/>
            <person name="de Hoog G.S."/>
            <person name="Smith M.E."/>
            <person name="Heitman J."/>
            <person name="Vilgalys R."/>
            <person name="Stajich J.E."/>
        </authorList>
    </citation>
    <scope>NUCLEOTIDE SEQUENCE [LARGE SCALE GENOMIC DNA]</scope>
    <source>
        <strain evidence="13 14">CBS 357.93</strain>
    </source>
</reference>
<keyword evidence="3 11" id="KW-0813">Transport</keyword>
<comment type="similarity">
    <text evidence="2 10">Belongs to the cytochrome c family.</text>
</comment>
<evidence type="ECO:0000256" key="10">
    <source>
        <dbReference type="RuleBase" id="RU004426"/>
    </source>
</evidence>
<comment type="caution">
    <text evidence="13">The sequence shown here is derived from an EMBL/GenBank/DDBJ whole genome shotgun (WGS) entry which is preliminary data.</text>
</comment>
<keyword evidence="14" id="KW-1185">Reference proteome</keyword>
<keyword evidence="7 11" id="KW-0249">Electron transport</keyword>